<evidence type="ECO:0000256" key="6">
    <source>
        <dbReference type="ARBA" id="ARBA00023136"/>
    </source>
</evidence>
<dbReference type="EMBL" id="CP013121">
    <property type="protein sequence ID" value="ALM94318.1"/>
    <property type="molecule type" value="Genomic_DNA"/>
</dbReference>
<dbReference type="Proteomes" id="UP000067061">
    <property type="component" value="Chromosome"/>
</dbReference>
<keyword evidence="7" id="KW-0175">Coiled coil</keyword>
<dbReference type="Pfam" id="PF02534">
    <property type="entry name" value="T4SS-DNA_transf"/>
    <property type="match status" value="1"/>
</dbReference>
<evidence type="ECO:0000256" key="1">
    <source>
        <dbReference type="ARBA" id="ARBA00004651"/>
    </source>
</evidence>
<sequence>MIPYIIVIALVIFLEIKFDFFSKNFKKMFKEKSKEKTIVFLILILVILFSASLGSNQIAKFLKYNPKYVGKPIFKNFYGPYLYFKFLFFKVSSKNPILNNIYLVNTAIFCLLSIPILLYMAKTCDNDLDTHGSARWATVSEWERAGLISPPGKFTDGVILGILKQNLFGKVRYIIENLKTHIALIAPSRAGKGAGVIVPTLLNWLGSVFVLDMKGENYQITAGYRKHVLKQTILKFKPYGLEDSISYNPLAEVRIGTPYEVKDATIIADILTDPGEGKKRDHWDMSATALFIGLILHVLYMRKKEGKIGTFGDIVDFLTSTDKTLEENFIELMEYRHLEDYSIWNEIYDNSQMKGINPGTHPVVARTAAEILNKEERERANVISTVMAKLSLFKDPIIRKNTSRADFRIKDLMDYKNPVSFYIVVEAEQMDTLSLLLRILVTQTIGILAPEMDFSSDKPIHKHKMLFLMDEFPAFGAIPLFEKALAYIAGYGMKALIIAQALNQIKKNYGDRNSVFDNCATTVFYSPTPLDTETPKQISEMLGDKTIKVKNKSYKAFQIGSSNISESNQARRLLTPEEVRNKVAGKWNIISVTGLYPRIGVKLEYFKEKYFASKTNKVYGIPKTDYLTDETFSDIKTTIDTTVKTTIDFMNEEEENELDERIREEFLENIESENIELDDIDEDYNIENNEVTEEEKEEMLDTLYIDEGLIDPEEDF</sequence>
<evidence type="ECO:0000313" key="10">
    <source>
        <dbReference type="Proteomes" id="UP000067061"/>
    </source>
</evidence>
<evidence type="ECO:0000256" key="3">
    <source>
        <dbReference type="ARBA" id="ARBA00022475"/>
    </source>
</evidence>
<protein>
    <submittedName>
        <fullName evidence="9">Conjugal transfer protein TraG</fullName>
    </submittedName>
</protein>
<evidence type="ECO:0000313" key="9">
    <source>
        <dbReference type="EMBL" id="ALM94318.1"/>
    </source>
</evidence>
<accession>A0AAC8WFB4</accession>
<evidence type="ECO:0000256" key="8">
    <source>
        <dbReference type="SAM" id="Phobius"/>
    </source>
</evidence>
<organism evidence="9 10">
    <name type="scientific">Fusobacterium nucleatum subsp. polymorphum</name>
    <name type="common">Fusobacterium polymorphum</name>
    <dbReference type="NCBI Taxonomy" id="76857"/>
    <lineage>
        <taxon>Bacteria</taxon>
        <taxon>Fusobacteriati</taxon>
        <taxon>Fusobacteriota</taxon>
        <taxon>Fusobacteriia</taxon>
        <taxon>Fusobacteriales</taxon>
        <taxon>Fusobacteriaceae</taxon>
        <taxon>Fusobacterium</taxon>
    </lineage>
</organism>
<feature type="transmembrane region" description="Helical" evidence="8">
    <location>
        <begin position="101"/>
        <end position="121"/>
    </location>
</feature>
<comment type="subcellular location">
    <subcellularLocation>
        <location evidence="1">Cell membrane</location>
        <topology evidence="1">Multi-pass membrane protein</topology>
    </subcellularLocation>
</comment>
<dbReference type="InterPro" id="IPR027417">
    <property type="entry name" value="P-loop_NTPase"/>
</dbReference>
<comment type="similarity">
    <text evidence="2">Belongs to the VirD4/TraG family.</text>
</comment>
<gene>
    <name evidence="9" type="ORF">RO02_06690</name>
</gene>
<feature type="transmembrane region" description="Helical" evidence="8">
    <location>
        <begin position="6"/>
        <end position="25"/>
    </location>
</feature>
<name>A0AAC8WFB4_FUSNP</name>
<evidence type="ECO:0000256" key="5">
    <source>
        <dbReference type="ARBA" id="ARBA00022989"/>
    </source>
</evidence>
<dbReference type="InterPro" id="IPR051539">
    <property type="entry name" value="T4SS-coupling_protein"/>
</dbReference>
<keyword evidence="6 8" id="KW-0472">Membrane</keyword>
<feature type="transmembrane region" description="Helical" evidence="8">
    <location>
        <begin position="37"/>
        <end position="53"/>
    </location>
</feature>
<dbReference type="InterPro" id="IPR003688">
    <property type="entry name" value="TraG/VirD4"/>
</dbReference>
<proteinExistence type="inferred from homology"/>
<evidence type="ECO:0000256" key="4">
    <source>
        <dbReference type="ARBA" id="ARBA00022692"/>
    </source>
</evidence>
<dbReference type="PANTHER" id="PTHR37937:SF1">
    <property type="entry name" value="CONJUGATIVE TRANSFER: DNA TRANSPORT"/>
    <property type="match status" value="1"/>
</dbReference>
<dbReference type="GO" id="GO:0005886">
    <property type="term" value="C:plasma membrane"/>
    <property type="evidence" value="ECO:0007669"/>
    <property type="project" value="UniProtKB-SubCell"/>
</dbReference>
<feature type="coiled-coil region" evidence="7">
    <location>
        <begin position="663"/>
        <end position="697"/>
    </location>
</feature>
<evidence type="ECO:0000256" key="7">
    <source>
        <dbReference type="SAM" id="Coils"/>
    </source>
</evidence>
<dbReference type="Gene3D" id="3.40.50.300">
    <property type="entry name" value="P-loop containing nucleotide triphosphate hydrolases"/>
    <property type="match status" value="1"/>
</dbReference>
<dbReference type="PANTHER" id="PTHR37937">
    <property type="entry name" value="CONJUGATIVE TRANSFER: DNA TRANSPORT"/>
    <property type="match status" value="1"/>
</dbReference>
<keyword evidence="5 8" id="KW-1133">Transmembrane helix</keyword>
<reference evidence="9 10" key="1">
    <citation type="submission" date="2015-11" db="EMBL/GenBank/DDBJ databases">
        <authorList>
            <person name="Kook J.-K."/>
            <person name="Park S.-N."/>
            <person name="Lim Y.K."/>
            <person name="Jo E."/>
        </authorList>
    </citation>
    <scope>NUCLEOTIDE SEQUENCE [LARGE SCALE GENOMIC DNA]</scope>
    <source>
        <strain evidence="9 10">ChDC F306</strain>
    </source>
</reference>
<dbReference type="AlphaFoldDB" id="A0AAC8WFB4"/>
<keyword evidence="4 8" id="KW-0812">Transmembrane</keyword>
<evidence type="ECO:0000256" key="2">
    <source>
        <dbReference type="ARBA" id="ARBA00008806"/>
    </source>
</evidence>
<dbReference type="CDD" id="cd01127">
    <property type="entry name" value="TrwB_TraG_TraD_VirD4"/>
    <property type="match status" value="1"/>
</dbReference>
<dbReference type="SUPFAM" id="SSF52540">
    <property type="entry name" value="P-loop containing nucleoside triphosphate hydrolases"/>
    <property type="match status" value="1"/>
</dbReference>
<keyword evidence="3" id="KW-1003">Cell membrane</keyword>